<feature type="domain" description="S1 motif" evidence="2">
    <location>
        <begin position="639"/>
        <end position="709"/>
    </location>
</feature>
<evidence type="ECO:0000259" key="2">
    <source>
        <dbReference type="PROSITE" id="PS50126"/>
    </source>
</evidence>
<dbReference type="Proteomes" id="UP001054857">
    <property type="component" value="Unassembled WGS sequence"/>
</dbReference>
<reference evidence="3 4" key="1">
    <citation type="journal article" date="2021" name="Sci. Rep.">
        <title>Genome sequencing of the multicellular alga Astrephomene provides insights into convergent evolution of germ-soma differentiation.</title>
        <authorList>
            <person name="Yamashita S."/>
            <person name="Yamamoto K."/>
            <person name="Matsuzaki R."/>
            <person name="Suzuki S."/>
            <person name="Yamaguchi H."/>
            <person name="Hirooka S."/>
            <person name="Minakuchi Y."/>
            <person name="Miyagishima S."/>
            <person name="Kawachi M."/>
            <person name="Toyoda A."/>
            <person name="Nozaki H."/>
        </authorList>
    </citation>
    <scope>NUCLEOTIDE SEQUENCE [LARGE SCALE GENOMIC DNA]</scope>
    <source>
        <strain evidence="3 4">NIES-4017</strain>
    </source>
</reference>
<dbReference type="PANTHER" id="PTHR23270:SF10">
    <property type="entry name" value="PROTEIN RRP5 HOMOLOG"/>
    <property type="match status" value="1"/>
</dbReference>
<feature type="region of interest" description="Disordered" evidence="1">
    <location>
        <begin position="1"/>
        <end position="98"/>
    </location>
</feature>
<proteinExistence type="predicted"/>
<comment type="caution">
    <text evidence="3">The sequence shown here is derived from an EMBL/GenBank/DDBJ whole genome shotgun (WGS) entry which is preliminary data.</text>
</comment>
<feature type="compositionally biased region" description="Basic and acidic residues" evidence="1">
    <location>
        <begin position="55"/>
        <end position="77"/>
    </location>
</feature>
<feature type="domain" description="S1 motif" evidence="2">
    <location>
        <begin position="1333"/>
        <end position="1409"/>
    </location>
</feature>
<feature type="compositionally biased region" description="Acidic residues" evidence="1">
    <location>
        <begin position="970"/>
        <end position="981"/>
    </location>
</feature>
<dbReference type="SMART" id="SM00316">
    <property type="entry name" value="S1"/>
    <property type="match status" value="10"/>
</dbReference>
<gene>
    <name evidence="3" type="ORF">Agub_g2019</name>
</gene>
<feature type="region of interest" description="Disordered" evidence="1">
    <location>
        <begin position="961"/>
        <end position="986"/>
    </location>
</feature>
<dbReference type="EMBL" id="BMAR01000001">
    <property type="protein sequence ID" value="GFR41334.1"/>
    <property type="molecule type" value="Genomic_DNA"/>
</dbReference>
<organism evidence="3 4">
    <name type="scientific">Astrephomene gubernaculifera</name>
    <dbReference type="NCBI Taxonomy" id="47775"/>
    <lineage>
        <taxon>Eukaryota</taxon>
        <taxon>Viridiplantae</taxon>
        <taxon>Chlorophyta</taxon>
        <taxon>core chlorophytes</taxon>
        <taxon>Chlorophyceae</taxon>
        <taxon>CS clade</taxon>
        <taxon>Chlamydomonadales</taxon>
        <taxon>Astrephomenaceae</taxon>
        <taxon>Astrephomene</taxon>
    </lineage>
</organism>
<dbReference type="SUPFAM" id="SSF50249">
    <property type="entry name" value="Nucleic acid-binding proteins"/>
    <property type="match status" value="7"/>
</dbReference>
<dbReference type="InterPro" id="IPR057301">
    <property type="entry name" value="Rrp5_OB_4th"/>
</dbReference>
<sequence>MAPKEQKKRRQPQSAQAGEQKADKPKNDEQKPASAPAAVGEEDFPRGGADGLTALERRELTEAARLEVEQELAEGKQPKAKKARVSKQADDDDTGLGKSLEGKLAKHVELLRAKNLQPGTKVWGMVLEVTPRGLVVSLPNGLRGFVAPNKASDVLALMLKAQAGTASNKTAASMLEAAGGAVPPLTDLFVVGQFVRCVVVEGSGGQQEQQPAKTGAEGGSGGGRSSKHVALSLLLREVQGGLGSGALAEGQALGACVRSVEDHGYTLSFGIKGTSGFLRKKDHEAQFGEGVALQVGGLLDVVVRTASDPRNVLVSCAPGDVAAALTRDSESTTGLDSLLPGALLNVKVRKVLSNGLLVSFFTFFHGTIDSYHLPPAAGGAVTGPASAEALKKSYVEGAKLRARILYVDPASKRVGLTLLPHLMALSLPSPVPMLGSVFPEAEVLRLDAANGPGLLLQLPGLPEGPLAAYCHVSNALDEKVARADASAEMGKKFKPGTKLPARVIGYRLMDGMAAVTVRKTQVEAAVLSYADLAPGMIIPATVAAVPDRDGDGPLLLTVAEGVRGLVPPLHAAELSGAVTAKKGAANRPVGRVKVKVGERVEARVLEVDPAGRRLTLTLRKGLLAGKAAPLVSQAQAVPGARFHGVVTGFHDRLGVFVSFFGGLSGAAAHSDLGLEAGQTAQEVFSVGQVVKATILSAKANRIKLSLAPKSAAAAAAEAAAAAAAAAPGTPVAPAAAAGNGAGDALGGLQPGELAEAVVLEVHAGDGTGGGHYVCRLEVPGGPAGGVRGRLEAVHLSDHPAAVEAFREALKPGSRLGRVLVLDRLEAQRCVRVSRKPSLLAAAASGALPRAFSDVREGTLLPGYVASVTPDAVYVRFLAGLTGRAGLPQLSDVFVSDPRQLFSEGQSVRCQVATVDAARQRFTLLLRPSATASSDGAYLLGYLKEMRALQGLKAEAEGGAAAAAGKKGKGEEEEEQEGEDESDPSRLFPIGSLAAARVHEVREYGIVVDMDGHPDVVGLVPSSHVGPGGSSPAVGSRVNGCVLDCVGHQGLVEVSLEPRLVGAAQDDKAAAQARKKLKAGTSVEAVVEGIRPGEYLILSLPEHASLIAFAAATDYNTPRPELVPRSFTVGQRITATVAVLPPDAPAGRILCHVPLTRTGETADKTKPKGSAGSGGANKGKGGDGPKVDLTHGSVVQAVVTGIQPHQLDVSIGGGKATGRIHVTEVVDVDTKALLAAASAGAVAVDKAAAAAPAAKKARKGDKDAAAADAAAAAVLPTGSPLDGFRLQQVVEAVVLGRLQGAEGHRRGALDLSLRPSRLAVARKSEPQVPPVTLGDLVPGQQLLCFVLEVAADSLWLGAGPAVRGRCAALDASSDPAVLSDLSRAFQPGTPVLARVLAVNAKTHKLDLSLIDPSCGKTHGSVSSSAPAEGALVMGRIT</sequence>
<dbReference type="InterPro" id="IPR057302">
    <property type="entry name" value="Rrp5_S1"/>
</dbReference>
<dbReference type="PROSITE" id="PS50126">
    <property type="entry name" value="S1"/>
    <property type="match status" value="7"/>
</dbReference>
<keyword evidence="4" id="KW-1185">Reference proteome</keyword>
<protein>
    <recommendedName>
        <fullName evidence="2">S1 motif domain-containing protein</fullName>
    </recommendedName>
</protein>
<feature type="compositionally biased region" description="Basic residues" evidence="1">
    <location>
        <begin position="1"/>
        <end position="11"/>
    </location>
</feature>
<dbReference type="Pfam" id="PF24685">
    <property type="entry name" value="OB_RRP5_4th"/>
    <property type="match status" value="1"/>
</dbReference>
<evidence type="ECO:0000256" key="1">
    <source>
        <dbReference type="SAM" id="MobiDB-lite"/>
    </source>
</evidence>
<dbReference type="InterPro" id="IPR012340">
    <property type="entry name" value="NA-bd_OB-fold"/>
</dbReference>
<accession>A0AAD3DHI8</accession>
<name>A0AAD3DHI8_9CHLO</name>
<feature type="domain" description="S1 motif" evidence="2">
    <location>
        <begin position="535"/>
        <end position="619"/>
    </location>
</feature>
<feature type="non-terminal residue" evidence="3">
    <location>
        <position position="1436"/>
    </location>
</feature>
<feature type="domain" description="S1 motif" evidence="2">
    <location>
        <begin position="990"/>
        <end position="1056"/>
    </location>
</feature>
<feature type="domain" description="S1 motif" evidence="2">
    <location>
        <begin position="341"/>
        <end position="419"/>
    </location>
</feature>
<dbReference type="GO" id="GO:0032040">
    <property type="term" value="C:small-subunit processome"/>
    <property type="evidence" value="ECO:0007669"/>
    <property type="project" value="TreeGrafter"/>
</dbReference>
<feature type="region of interest" description="Disordered" evidence="1">
    <location>
        <begin position="206"/>
        <end position="225"/>
    </location>
</feature>
<feature type="domain" description="S1 motif" evidence="2">
    <location>
        <begin position="119"/>
        <end position="153"/>
    </location>
</feature>
<feature type="domain" description="S1 motif" evidence="2">
    <location>
        <begin position="857"/>
        <end position="926"/>
    </location>
</feature>
<feature type="compositionally biased region" description="Basic and acidic residues" evidence="1">
    <location>
        <begin position="20"/>
        <end position="31"/>
    </location>
</feature>
<dbReference type="InterPro" id="IPR045209">
    <property type="entry name" value="Rrp5"/>
</dbReference>
<dbReference type="InterPro" id="IPR057300">
    <property type="entry name" value="OB_Rrp5"/>
</dbReference>
<dbReference type="CDD" id="cd04461">
    <property type="entry name" value="S1_Rrp5_repeat_hs8_sc7"/>
    <property type="match status" value="1"/>
</dbReference>
<dbReference type="GO" id="GO:0003723">
    <property type="term" value="F:RNA binding"/>
    <property type="evidence" value="ECO:0007669"/>
    <property type="project" value="TreeGrafter"/>
</dbReference>
<dbReference type="PANTHER" id="PTHR23270">
    <property type="entry name" value="PROGRAMMED CELL DEATH PROTEIN 11 PRE-RRNA PROCESSING PROTEIN RRP5"/>
    <property type="match status" value="1"/>
</dbReference>
<feature type="region of interest" description="Disordered" evidence="1">
    <location>
        <begin position="1154"/>
        <end position="1186"/>
    </location>
</feature>
<dbReference type="Pfam" id="PF24682">
    <property type="entry name" value="OB_RRP5"/>
    <property type="match status" value="1"/>
</dbReference>
<dbReference type="InterPro" id="IPR003029">
    <property type="entry name" value="S1_domain"/>
</dbReference>
<evidence type="ECO:0000313" key="4">
    <source>
        <dbReference type="Proteomes" id="UP001054857"/>
    </source>
</evidence>
<evidence type="ECO:0000313" key="3">
    <source>
        <dbReference type="EMBL" id="GFR41334.1"/>
    </source>
</evidence>
<dbReference type="Pfam" id="PF23459">
    <property type="entry name" value="S1_RRP5"/>
    <property type="match status" value="1"/>
</dbReference>
<dbReference type="Gene3D" id="2.40.50.140">
    <property type="entry name" value="Nucleic acid-binding proteins"/>
    <property type="match status" value="5"/>
</dbReference>
<dbReference type="GO" id="GO:0006364">
    <property type="term" value="P:rRNA processing"/>
    <property type="evidence" value="ECO:0007669"/>
    <property type="project" value="InterPro"/>
</dbReference>